<dbReference type="GO" id="GO:0043565">
    <property type="term" value="F:sequence-specific DNA binding"/>
    <property type="evidence" value="ECO:0007669"/>
    <property type="project" value="InterPro"/>
</dbReference>
<dbReference type="SUPFAM" id="SSF46689">
    <property type="entry name" value="Homeodomain-like"/>
    <property type="match status" value="2"/>
</dbReference>
<dbReference type="PROSITE" id="PS01124">
    <property type="entry name" value="HTH_ARAC_FAMILY_2"/>
    <property type="match status" value="1"/>
</dbReference>
<feature type="domain" description="Fe/B12 periplasmic-binding" evidence="9">
    <location>
        <begin position="390"/>
        <end position="652"/>
    </location>
</feature>
<dbReference type="PROSITE" id="PS50983">
    <property type="entry name" value="FE_B12_PBP"/>
    <property type="match status" value="1"/>
</dbReference>
<dbReference type="Pfam" id="PF12833">
    <property type="entry name" value="HTH_18"/>
    <property type="match status" value="1"/>
</dbReference>
<dbReference type="SUPFAM" id="SSF53807">
    <property type="entry name" value="Helical backbone' metal receptor"/>
    <property type="match status" value="1"/>
</dbReference>
<dbReference type="InterPro" id="IPR002491">
    <property type="entry name" value="ABC_transptr_periplasmic_BD"/>
</dbReference>
<dbReference type="GO" id="GO:0030288">
    <property type="term" value="C:outer membrane-bounded periplasmic space"/>
    <property type="evidence" value="ECO:0007669"/>
    <property type="project" value="TreeGrafter"/>
</dbReference>
<dbReference type="PANTHER" id="PTHR30532:SF29">
    <property type="entry name" value="FE(3+) DICITRATE-BINDING PERIPLASMIC PROTEIN"/>
    <property type="match status" value="1"/>
</dbReference>
<feature type="domain" description="HTH araC/xylS-type" evidence="8">
    <location>
        <begin position="176"/>
        <end position="274"/>
    </location>
</feature>
<keyword evidence="3" id="KW-0813">Transport</keyword>
<dbReference type="InterPro" id="IPR018060">
    <property type="entry name" value="HTH_AraC"/>
</dbReference>
<dbReference type="RefSeq" id="WP_099517383.1">
    <property type="nucleotide sequence ID" value="NZ_CP016808.1"/>
</dbReference>
<dbReference type="PROSITE" id="PS00041">
    <property type="entry name" value="HTH_ARAC_FAMILY_1"/>
    <property type="match status" value="1"/>
</dbReference>
<dbReference type="AlphaFoldDB" id="A0A1B2DE92"/>
<dbReference type="GO" id="GO:1901678">
    <property type="term" value="P:iron coordination entity transport"/>
    <property type="evidence" value="ECO:0007669"/>
    <property type="project" value="UniProtKB-ARBA"/>
</dbReference>
<dbReference type="InterPro" id="IPR009057">
    <property type="entry name" value="Homeodomain-like_sf"/>
</dbReference>
<dbReference type="PANTHER" id="PTHR30532">
    <property type="entry name" value="IRON III DICITRATE-BINDING PERIPLASMIC PROTEIN"/>
    <property type="match status" value="1"/>
</dbReference>
<comment type="subcellular location">
    <subcellularLocation>
        <location evidence="1">Cell envelope</location>
    </subcellularLocation>
</comment>
<dbReference type="InterPro" id="IPR020449">
    <property type="entry name" value="Tscrpt_reg_AraC-type_HTH"/>
</dbReference>
<evidence type="ECO:0000259" key="8">
    <source>
        <dbReference type="PROSITE" id="PS01124"/>
    </source>
</evidence>
<accession>A0A1B2DE92</accession>
<evidence type="ECO:0000256" key="6">
    <source>
        <dbReference type="ARBA" id="ARBA00023125"/>
    </source>
</evidence>
<protein>
    <submittedName>
        <fullName evidence="10">AraC family transcriptional regulator</fullName>
    </submittedName>
</protein>
<reference evidence="10" key="1">
    <citation type="submission" date="2016-08" db="EMBL/GenBank/DDBJ databases">
        <title>Complete Genome Seqeunce of Paenibacillus sp. BIHB 4019 from tea rhizoplane.</title>
        <authorList>
            <person name="Thakur R."/>
            <person name="Swarnkar M.K."/>
            <person name="Gulati A."/>
        </authorList>
    </citation>
    <scope>NUCLEOTIDE SEQUENCE [LARGE SCALE GENOMIC DNA]</scope>
    <source>
        <strain evidence="10">BIHB4019</strain>
    </source>
</reference>
<dbReference type="Pfam" id="PF01497">
    <property type="entry name" value="Peripla_BP_2"/>
    <property type="match status" value="1"/>
</dbReference>
<evidence type="ECO:0000256" key="1">
    <source>
        <dbReference type="ARBA" id="ARBA00004196"/>
    </source>
</evidence>
<dbReference type="Gene3D" id="3.40.50.1980">
    <property type="entry name" value="Nitrogenase molybdenum iron protein domain"/>
    <property type="match status" value="2"/>
</dbReference>
<dbReference type="InterPro" id="IPR051313">
    <property type="entry name" value="Bact_iron-sidero_bind"/>
</dbReference>
<dbReference type="PRINTS" id="PR00032">
    <property type="entry name" value="HTHARAC"/>
</dbReference>
<keyword evidence="4" id="KW-0732">Signal</keyword>
<dbReference type="EMBL" id="CP016808">
    <property type="protein sequence ID" value="ANY66009.1"/>
    <property type="molecule type" value="Genomic_DNA"/>
</dbReference>
<evidence type="ECO:0000256" key="2">
    <source>
        <dbReference type="ARBA" id="ARBA00008814"/>
    </source>
</evidence>
<keyword evidence="7" id="KW-0804">Transcription</keyword>
<comment type="similarity">
    <text evidence="2">Belongs to the bacterial solute-binding protein 8 family.</text>
</comment>
<sequence>MKLDEYTTIWNHTAVKISDIRHIKMTADEVMEGYRLPSSCFLYSTRGCASVMLDSVTYQAEPFFLLHGAKGMRLNIGTNEPFEYYLLFYRTTLVFSRWKEIGRLLERSNPFNIQYGFQPGEPLGLYNCLCELERTWVAGEKLGRLQATGLFYQFIHELLWQLKSEEKNLAKTDFVTSATRYLHDYYHDSITLQSLAERLNYSVRHLAVSFKQQIGVSPIEYLIRIRISHACRLLVETDASLRDIASQVGYPDVYYFSRIFKKQTGLSPARYQAKERQQRAAKDRPFILSEWYIGLSKPLRYNKYGDDNHYQYIAGGSTYMKRNSKSAILLSMLICLTMLLSACMTGGANGGSTAANTAAVAASATPIASADTAAASEAATRIISTEIGDVEVPVNPKRVVVMYLIGDVAALGIKPVGISEIYEGAAFTDQLSEADSLGPEYEVNPEAVMALEPDLIIVATEFTYNKLKSIAPTVYVPYDKLNTEQRIEMLGTVFGKEKEAKELLEQFQEKVEVSKQRLQEAGVMDKTVTIMEGGAKDMFVTETTHFGRGSQVLYEYLGMKAPEVIQKNMNSSQTEAGKSVSMELLPEYAGDYIVRTSWEGMDDLSSNNIWNSIEAVKAGRVIEAEFGLFFYTDPLSLGKQLELLTEKLLETADK</sequence>
<evidence type="ECO:0000313" key="10">
    <source>
        <dbReference type="EMBL" id="ANY66009.1"/>
    </source>
</evidence>
<name>A0A1B2DE92_9BACL</name>
<proteinExistence type="inferred from homology"/>
<evidence type="ECO:0000259" key="9">
    <source>
        <dbReference type="PROSITE" id="PS50983"/>
    </source>
</evidence>
<keyword evidence="6" id="KW-0238">DNA-binding</keyword>
<evidence type="ECO:0000256" key="7">
    <source>
        <dbReference type="ARBA" id="ARBA00023163"/>
    </source>
</evidence>
<organism evidence="10">
    <name type="scientific">Paenibacillus sp. BIHB 4019</name>
    <dbReference type="NCBI Taxonomy" id="1870819"/>
    <lineage>
        <taxon>Bacteria</taxon>
        <taxon>Bacillati</taxon>
        <taxon>Bacillota</taxon>
        <taxon>Bacilli</taxon>
        <taxon>Bacillales</taxon>
        <taxon>Paenibacillaceae</taxon>
        <taxon>Paenibacillus</taxon>
    </lineage>
</organism>
<evidence type="ECO:0000256" key="3">
    <source>
        <dbReference type="ARBA" id="ARBA00022448"/>
    </source>
</evidence>
<evidence type="ECO:0000256" key="4">
    <source>
        <dbReference type="ARBA" id="ARBA00022729"/>
    </source>
</evidence>
<evidence type="ECO:0000256" key="5">
    <source>
        <dbReference type="ARBA" id="ARBA00023015"/>
    </source>
</evidence>
<gene>
    <name evidence="10" type="ORF">BBD42_05700</name>
</gene>
<keyword evidence="5" id="KW-0805">Transcription regulation</keyword>
<dbReference type="GO" id="GO:0003700">
    <property type="term" value="F:DNA-binding transcription factor activity"/>
    <property type="evidence" value="ECO:0007669"/>
    <property type="project" value="InterPro"/>
</dbReference>
<dbReference type="SMART" id="SM00342">
    <property type="entry name" value="HTH_ARAC"/>
    <property type="match status" value="1"/>
</dbReference>
<dbReference type="Gene3D" id="1.10.10.60">
    <property type="entry name" value="Homeodomain-like"/>
    <property type="match status" value="2"/>
</dbReference>
<dbReference type="InterPro" id="IPR018062">
    <property type="entry name" value="HTH_AraC-typ_CS"/>
</dbReference>